<feature type="compositionally biased region" description="Polar residues" evidence="1">
    <location>
        <begin position="888"/>
        <end position="903"/>
    </location>
</feature>
<gene>
    <name evidence="2" type="ORF">MERGE_001158</name>
</gene>
<feature type="compositionally biased region" description="Basic and acidic residues" evidence="1">
    <location>
        <begin position="557"/>
        <end position="570"/>
    </location>
</feature>
<feature type="compositionally biased region" description="Basic and acidic residues" evidence="1">
    <location>
        <begin position="10"/>
        <end position="20"/>
    </location>
</feature>
<sequence length="1172" mass="130403">MKSGANVVKEAAEDREDKRVRASANRESSAPERSFGKEEERGREMRFEERFVRTFEESSDAYITHTSELTGEKEEYEDCITVDEGFDLFLERNGLGKELKNGVKSAPEEETNKSMKNTGETEETEEIEETGVICASDVAEKAKSPMSTQTEVARVTHQVETSGSEENFLNIHEELDEKEVDNVSDRNKGLEGENCLMSDSNDEAVKATESETLIEKPILTEESLEGSAGETMPEEGASGDNQSSALSNISSASHVFTFKKPKLKSASINQKFLNKAPTPQAANAPKGSVTQMEKASTSVQTNMGKPRLATKISSPAPYSLGGHQESVSIKSLDGKSTKKTSGFASHNNAPVWGRNRSMPIREYTDEELSSMHGIHLVHRLSATSDDDKAGKWDEMDDDETDWSDTIEFADGTKFTLPHEDHTASSMPVESSAESEAIATSASHAKPTEPTESSAWTPSFMQTKTSETAETTGTTSEETSYKHISKEERFGEEHYDRSWNSQRPVVPQIYNVNTGKFDIVDDSTKNGRRAGRRASADSKAKIGQNISFLSRHRASTQLKKEETTETYEQKPYKPISIIGNESRKKSQTLSEDSNSSSRNLPQHSAPRTGLMSTTKPSLSQSTHPFDPTIEDIEAFQKAIMTEAKEKARIRREEEEMERRMQQERARKKAEELAKLTQKQKPPETVPSKENETSVDASVSSQQKSFTSQQCASKTVNKWFERKKDLFNSSDSHTKTTITQTYKSITKPDNPEMNIHESQSLKTNLDNASESTLEKKPSIISSEPLLHTEKDEKSTEANDQTPVDSKQDYSKPSQTSNQSNINDNLRIEGISVSEKDPDKESISLDTSTLDESKDSSSTPLLSSEEKKSVPSTKKSSNKSSPSHSRTSSRFFPTTEQTEAIQSDNVSKTEEADSSTCEYFEKQDILPSNESIDSTDHLIDTNCSDTKSQISSQNTEIPQTTSEQSLKCSSDTITVSNASTITPASPTVPATHPEPNSSNSARHSTRPSRSFDDVMEQLAIAGNFAQNNEKFTPHLSNSKTPEDYIDDGLSVTTISPLEFENYSKSAITVSLHSLNYSNESSHMKSLSNIDQEDAKPLVNLPTSPYIYTQHQSLKRTKYFEPSQHTIDLTLYEEEEIDTLRLYLPETTPKNIKIKPSSTFLCKRLEERKQMSIHNK</sequence>
<feature type="compositionally biased region" description="Polar residues" evidence="1">
    <location>
        <begin position="609"/>
        <end position="622"/>
    </location>
</feature>
<feature type="compositionally biased region" description="Polar residues" evidence="1">
    <location>
        <begin position="288"/>
        <end position="303"/>
    </location>
</feature>
<feature type="region of interest" description="Disordered" evidence="1">
    <location>
        <begin position="274"/>
        <end position="325"/>
    </location>
</feature>
<feature type="region of interest" description="Disordered" evidence="1">
    <location>
        <begin position="201"/>
        <end position="246"/>
    </location>
</feature>
<feature type="region of interest" description="Disordered" evidence="1">
    <location>
        <begin position="331"/>
        <end position="350"/>
    </location>
</feature>
<feature type="compositionally biased region" description="Low complexity" evidence="1">
    <location>
        <begin position="462"/>
        <end position="477"/>
    </location>
</feature>
<feature type="region of interest" description="Disordered" evidence="1">
    <location>
        <begin position="100"/>
        <end position="130"/>
    </location>
</feature>
<feature type="compositionally biased region" description="Basic and acidic residues" evidence="1">
    <location>
        <begin position="34"/>
        <end position="44"/>
    </location>
</feature>
<dbReference type="AlphaFoldDB" id="A0A899G3R8"/>
<feature type="compositionally biased region" description="Polar residues" evidence="1">
    <location>
        <begin position="586"/>
        <end position="601"/>
    </location>
</feature>
<feature type="region of interest" description="Disordered" evidence="1">
    <location>
        <begin position="942"/>
        <end position="1007"/>
    </location>
</feature>
<feature type="compositionally biased region" description="Basic and acidic residues" evidence="1">
    <location>
        <begin position="641"/>
        <end position="672"/>
    </location>
</feature>
<name>A0A899G3R8_9ASCO</name>
<feature type="compositionally biased region" description="Polar residues" evidence="1">
    <location>
        <begin position="754"/>
        <end position="769"/>
    </location>
</feature>
<feature type="region of interest" description="Disordered" evidence="1">
    <location>
        <begin position="519"/>
        <end position="913"/>
    </location>
</feature>
<evidence type="ECO:0000256" key="1">
    <source>
        <dbReference type="SAM" id="MobiDB-lite"/>
    </source>
</evidence>
<proteinExistence type="predicted"/>
<keyword evidence="3" id="KW-1185">Reference proteome</keyword>
<evidence type="ECO:0000313" key="3">
    <source>
        <dbReference type="Proteomes" id="UP000663699"/>
    </source>
</evidence>
<dbReference type="EMBL" id="CP054545">
    <property type="protein sequence ID" value="QSL66772.1"/>
    <property type="molecule type" value="Genomic_DNA"/>
</dbReference>
<feature type="compositionally biased region" description="Polar residues" evidence="1">
    <location>
        <begin position="692"/>
        <end position="714"/>
    </location>
</feature>
<feature type="compositionally biased region" description="Basic and acidic residues" evidence="1">
    <location>
        <begin position="478"/>
        <end position="496"/>
    </location>
</feature>
<dbReference type="Proteomes" id="UP000663699">
    <property type="component" value="Chromosome 14"/>
</dbReference>
<feature type="compositionally biased region" description="Basic and acidic residues" evidence="1">
    <location>
        <begin position="831"/>
        <end position="840"/>
    </location>
</feature>
<evidence type="ECO:0000313" key="2">
    <source>
        <dbReference type="EMBL" id="QSL66772.1"/>
    </source>
</evidence>
<feature type="compositionally biased region" description="Polar residues" evidence="1">
    <location>
        <begin position="339"/>
        <end position="348"/>
    </location>
</feature>
<feature type="compositionally biased region" description="Polar residues" evidence="1">
    <location>
        <begin position="795"/>
        <end position="821"/>
    </location>
</feature>
<feature type="region of interest" description="Disordered" evidence="1">
    <location>
        <begin position="413"/>
        <end position="498"/>
    </location>
</feature>
<feature type="region of interest" description="Disordered" evidence="1">
    <location>
        <begin position="1"/>
        <end position="44"/>
    </location>
</feature>
<feature type="compositionally biased region" description="Polar residues" evidence="1">
    <location>
        <begin position="725"/>
        <end position="742"/>
    </location>
</feature>
<accession>A0A899G3R8</accession>
<dbReference type="OrthoDB" id="5416983at2759"/>
<feature type="compositionally biased region" description="Low complexity" evidence="1">
    <location>
        <begin position="867"/>
        <end position="887"/>
    </location>
</feature>
<reference evidence="2" key="1">
    <citation type="submission" date="2020-06" db="EMBL/GenBank/DDBJ databases">
        <title>Genomes of multiple members of Pneumocystis genus reveal paths to human pathogen Pneumocystis jirovecii.</title>
        <authorList>
            <person name="Cisse O.H."/>
            <person name="Ma L."/>
            <person name="Dekker J."/>
            <person name="Khil P."/>
            <person name="Jo J."/>
            <person name="Brenchley J."/>
            <person name="Blair R."/>
            <person name="Pahar B."/>
            <person name="Chabe M."/>
            <person name="Van Rompay K.A."/>
            <person name="Keesler R."/>
            <person name="Sukura A."/>
            <person name="Hirsch V."/>
            <person name="Kutty G."/>
            <person name="Liu Y."/>
            <person name="Peng L."/>
            <person name="Chen J."/>
            <person name="Song J."/>
            <person name="Weissenbacher-Lang C."/>
            <person name="Xu J."/>
            <person name="Upham N.S."/>
            <person name="Stajich J.E."/>
            <person name="Cuomo C.A."/>
            <person name="Cushion M.T."/>
            <person name="Kovacs J.A."/>
        </authorList>
    </citation>
    <scope>NUCLEOTIDE SEQUENCE</scope>
    <source>
        <strain evidence="2">2A</strain>
    </source>
</reference>
<feature type="compositionally biased region" description="Polar residues" evidence="1">
    <location>
        <begin position="449"/>
        <end position="461"/>
    </location>
</feature>
<organism evidence="2 3">
    <name type="scientific">Pneumocystis wakefieldiae</name>
    <dbReference type="NCBI Taxonomy" id="38082"/>
    <lineage>
        <taxon>Eukaryota</taxon>
        <taxon>Fungi</taxon>
        <taxon>Dikarya</taxon>
        <taxon>Ascomycota</taxon>
        <taxon>Taphrinomycotina</taxon>
        <taxon>Pneumocystomycetes</taxon>
        <taxon>Pneumocystaceae</taxon>
        <taxon>Pneumocystis</taxon>
    </lineage>
</organism>
<feature type="compositionally biased region" description="Low complexity" evidence="1">
    <location>
        <begin position="429"/>
        <end position="444"/>
    </location>
</feature>
<feature type="compositionally biased region" description="Basic and acidic residues" evidence="1">
    <location>
        <begin position="100"/>
        <end position="113"/>
    </location>
</feature>
<feature type="compositionally biased region" description="Polar residues" evidence="1">
    <location>
        <begin position="942"/>
        <end position="982"/>
    </location>
</feature>
<feature type="compositionally biased region" description="Acidic residues" evidence="1">
    <location>
        <begin position="120"/>
        <end position="129"/>
    </location>
</feature>
<feature type="compositionally biased region" description="Basic and acidic residues" evidence="1">
    <location>
        <begin position="784"/>
        <end position="794"/>
    </location>
</feature>
<protein>
    <submittedName>
        <fullName evidence="2">Uncharacterized protein</fullName>
    </submittedName>
</protein>